<dbReference type="OrthoDB" id="152248at2759"/>
<dbReference type="PANTHER" id="PTHR38847">
    <property type="match status" value="1"/>
</dbReference>
<evidence type="ECO:0000313" key="2">
    <source>
        <dbReference type="EMBL" id="GBG68166.1"/>
    </source>
</evidence>
<dbReference type="Gramene" id="GBG68166">
    <property type="protein sequence ID" value="GBG68166"/>
    <property type="gene ID" value="CBR_g2717"/>
</dbReference>
<protein>
    <recommendedName>
        <fullName evidence="4">DUF4360 domain-containing protein</fullName>
    </recommendedName>
</protein>
<proteinExistence type="predicted"/>
<organism evidence="2 3">
    <name type="scientific">Chara braunii</name>
    <name type="common">Braun's stonewort</name>
    <dbReference type="NCBI Taxonomy" id="69332"/>
    <lineage>
        <taxon>Eukaryota</taxon>
        <taxon>Viridiplantae</taxon>
        <taxon>Streptophyta</taxon>
        <taxon>Charophyceae</taxon>
        <taxon>Charales</taxon>
        <taxon>Characeae</taxon>
        <taxon>Chara</taxon>
    </lineage>
</organism>
<dbReference type="AlphaFoldDB" id="A0A388KDT0"/>
<dbReference type="Proteomes" id="UP000265515">
    <property type="component" value="Unassembled WGS sequence"/>
</dbReference>
<accession>A0A388KDT0</accession>
<dbReference type="EMBL" id="BFEA01000096">
    <property type="protein sequence ID" value="GBG68166.1"/>
    <property type="molecule type" value="Genomic_DNA"/>
</dbReference>
<keyword evidence="1" id="KW-0732">Signal</keyword>
<comment type="caution">
    <text evidence="2">The sequence shown here is derived from an EMBL/GenBank/DDBJ whole genome shotgun (WGS) entry which is preliminary data.</text>
</comment>
<evidence type="ECO:0000313" key="3">
    <source>
        <dbReference type="Proteomes" id="UP000265515"/>
    </source>
</evidence>
<dbReference type="Pfam" id="PF14273">
    <property type="entry name" value="DUF4360"/>
    <property type="match status" value="1"/>
</dbReference>
<keyword evidence="3" id="KW-1185">Reference proteome</keyword>
<feature type="chain" id="PRO_5017450153" description="DUF4360 domain-containing protein" evidence="1">
    <location>
        <begin position="27"/>
        <end position="198"/>
    </location>
</feature>
<name>A0A388KDT0_CHABU</name>
<sequence length="198" mass="21489">MARSACAAVAMAALLLLIAAAAPARAQPSSVTVNWVTYGGNGCSYSNTQYVLSPDWKTLTFLFGGMVATTDEGLANKRKACQMSISLNYPDGWSCTLGQVTGRGFADIAKDSKGIYETHFYFSGQTGTPSVTRKLKGELVANFEHTDSFSTQVWSQCNNVPNLNIKVVVRVEGKKAVIALDSADTNFELIYYLNWKEC</sequence>
<evidence type="ECO:0008006" key="4">
    <source>
        <dbReference type="Google" id="ProtNLM"/>
    </source>
</evidence>
<dbReference type="InterPro" id="IPR025649">
    <property type="entry name" value="DUF4360"/>
</dbReference>
<reference evidence="2 3" key="1">
    <citation type="journal article" date="2018" name="Cell">
        <title>The Chara Genome: Secondary Complexity and Implications for Plant Terrestrialization.</title>
        <authorList>
            <person name="Nishiyama T."/>
            <person name="Sakayama H."/>
            <person name="Vries J.D."/>
            <person name="Buschmann H."/>
            <person name="Saint-Marcoux D."/>
            <person name="Ullrich K.K."/>
            <person name="Haas F.B."/>
            <person name="Vanderstraeten L."/>
            <person name="Becker D."/>
            <person name="Lang D."/>
            <person name="Vosolsobe S."/>
            <person name="Rombauts S."/>
            <person name="Wilhelmsson P.K.I."/>
            <person name="Janitza P."/>
            <person name="Kern R."/>
            <person name="Heyl A."/>
            <person name="Rumpler F."/>
            <person name="Villalobos L.I.A.C."/>
            <person name="Clay J.M."/>
            <person name="Skokan R."/>
            <person name="Toyoda A."/>
            <person name="Suzuki Y."/>
            <person name="Kagoshima H."/>
            <person name="Schijlen E."/>
            <person name="Tajeshwar N."/>
            <person name="Catarino B."/>
            <person name="Hetherington A.J."/>
            <person name="Saltykova A."/>
            <person name="Bonnot C."/>
            <person name="Breuninger H."/>
            <person name="Symeonidi A."/>
            <person name="Radhakrishnan G.V."/>
            <person name="Van Nieuwerburgh F."/>
            <person name="Deforce D."/>
            <person name="Chang C."/>
            <person name="Karol K.G."/>
            <person name="Hedrich R."/>
            <person name="Ulvskov P."/>
            <person name="Glockner G."/>
            <person name="Delwiche C.F."/>
            <person name="Petrasek J."/>
            <person name="Van de Peer Y."/>
            <person name="Friml J."/>
            <person name="Beilby M."/>
            <person name="Dolan L."/>
            <person name="Kohara Y."/>
            <person name="Sugano S."/>
            <person name="Fujiyama A."/>
            <person name="Delaux P.-M."/>
            <person name="Quint M."/>
            <person name="TheiBen G."/>
            <person name="Hagemann M."/>
            <person name="Harholt J."/>
            <person name="Dunand C."/>
            <person name="Zachgo S."/>
            <person name="Langdale J."/>
            <person name="Maumus F."/>
            <person name="Straeten D.V.D."/>
            <person name="Gould S.B."/>
            <person name="Rensing S.A."/>
        </authorList>
    </citation>
    <scope>NUCLEOTIDE SEQUENCE [LARGE SCALE GENOMIC DNA]</scope>
    <source>
        <strain evidence="2 3">S276</strain>
    </source>
</reference>
<evidence type="ECO:0000256" key="1">
    <source>
        <dbReference type="SAM" id="SignalP"/>
    </source>
</evidence>
<dbReference type="PANTHER" id="PTHR38847:SF1">
    <property type="entry name" value="PSEUDOURIDINE SYNTHASE RSUA_RLUA-LIKE DOMAIN-CONTAINING PROTEIN"/>
    <property type="match status" value="1"/>
</dbReference>
<feature type="signal peptide" evidence="1">
    <location>
        <begin position="1"/>
        <end position="26"/>
    </location>
</feature>
<gene>
    <name evidence="2" type="ORF">CBR_g2717</name>
</gene>